<comment type="caution">
    <text evidence="1">The sequence shown here is derived from an EMBL/GenBank/DDBJ whole genome shotgun (WGS) entry which is preliminary data.</text>
</comment>
<name>A0A2P4YB03_9STRA</name>
<gene>
    <name evidence="1" type="ORF">PHPALM_8101</name>
</gene>
<keyword evidence="2" id="KW-1185">Reference proteome</keyword>
<evidence type="ECO:0000313" key="2">
    <source>
        <dbReference type="Proteomes" id="UP000237271"/>
    </source>
</evidence>
<proteinExistence type="predicted"/>
<evidence type="ECO:0000313" key="1">
    <source>
        <dbReference type="EMBL" id="POM74869.1"/>
    </source>
</evidence>
<dbReference type="OrthoDB" id="89191at2759"/>
<reference evidence="1 2" key="1">
    <citation type="journal article" date="2017" name="Genome Biol. Evol.">
        <title>Phytophthora megakarya and P. palmivora, closely related causal agents of cacao black pod rot, underwent increases in genome sizes and gene numbers by different mechanisms.</title>
        <authorList>
            <person name="Ali S.S."/>
            <person name="Shao J."/>
            <person name="Lary D.J."/>
            <person name="Kronmiller B."/>
            <person name="Shen D."/>
            <person name="Strem M.D."/>
            <person name="Amoako-Attah I."/>
            <person name="Akrofi A.Y."/>
            <person name="Begoude B.A."/>
            <person name="Ten Hoopen G.M."/>
            <person name="Coulibaly K."/>
            <person name="Kebe B.I."/>
            <person name="Melnick R.L."/>
            <person name="Guiltinan M.J."/>
            <person name="Tyler B.M."/>
            <person name="Meinhardt L.W."/>
            <person name="Bailey B.A."/>
        </authorList>
    </citation>
    <scope>NUCLEOTIDE SEQUENCE [LARGE SCALE GENOMIC DNA]</scope>
    <source>
        <strain evidence="2">sbr112.9</strain>
    </source>
</reference>
<dbReference type="AlphaFoldDB" id="A0A2P4YB03"/>
<organism evidence="1 2">
    <name type="scientific">Phytophthora palmivora</name>
    <dbReference type="NCBI Taxonomy" id="4796"/>
    <lineage>
        <taxon>Eukaryota</taxon>
        <taxon>Sar</taxon>
        <taxon>Stramenopiles</taxon>
        <taxon>Oomycota</taxon>
        <taxon>Peronosporomycetes</taxon>
        <taxon>Peronosporales</taxon>
        <taxon>Peronosporaceae</taxon>
        <taxon>Phytophthora</taxon>
    </lineage>
</organism>
<dbReference type="EMBL" id="NCKW01004312">
    <property type="protein sequence ID" value="POM74869.1"/>
    <property type="molecule type" value="Genomic_DNA"/>
</dbReference>
<sequence length="133" mass="14674">MLAPPMPVFIQAPKKSLALTHCTCGAKDFLRNKHNHTRDSASEAKQAANYPANCPAVNPATIRRSFWRKLLGKGPKCVCPKKRANKSGIVGIPAAYADCDTVTVAGKRIPFTLDMKQRQRQTWTPLDAINEDE</sequence>
<dbReference type="Proteomes" id="UP000237271">
    <property type="component" value="Unassembled WGS sequence"/>
</dbReference>
<protein>
    <submittedName>
        <fullName evidence="1">Uncharacterized protein</fullName>
    </submittedName>
</protein>
<accession>A0A2P4YB03</accession>